<dbReference type="PANTHER" id="PTHR33445:SF1">
    <property type="entry name" value="ATP SYNTHASE SUBUNIT B"/>
    <property type="match status" value="1"/>
</dbReference>
<keyword evidence="7 13" id="KW-0406">Ion transport</keyword>
<accession>A0ABT3WLW9</accession>
<feature type="coiled-coil region" evidence="15">
    <location>
        <begin position="29"/>
        <end position="106"/>
    </location>
</feature>
<sequence length="166" mass="18995">MFHEPRFWSSLAFVLFFVIFGRKLWKTIASKLDERADEIRKDLDEATRLRREAEQMLEDSKRDLKHAQEEAQQLITSSKLEAQRLRAQAERDVDDMVARHEKLARERIHIAEQAALRDIREQAAALALAAAKDVLQKDLAADSSLAHKLITDGLKQLPQALNDKAA</sequence>
<comment type="subcellular location">
    <subcellularLocation>
        <location evidence="13">Cell membrane</location>
        <topology evidence="13">Single-pass membrane protein</topology>
    </subcellularLocation>
    <subcellularLocation>
        <location evidence="12">Endomembrane system</location>
        <topology evidence="12">Single-pass membrane protein</topology>
    </subcellularLocation>
</comment>
<dbReference type="PANTHER" id="PTHR33445">
    <property type="entry name" value="ATP SYNTHASE SUBUNIT B', CHLOROPLASTIC"/>
    <property type="match status" value="1"/>
</dbReference>
<gene>
    <name evidence="13" type="primary">atpF</name>
    <name evidence="16" type="ORF">NQF89_01850</name>
</gene>
<evidence type="ECO:0000256" key="9">
    <source>
        <dbReference type="ARBA" id="ARBA00023310"/>
    </source>
</evidence>
<keyword evidence="2 13" id="KW-0813">Transport</keyword>
<evidence type="ECO:0000313" key="17">
    <source>
        <dbReference type="Proteomes" id="UP001165575"/>
    </source>
</evidence>
<keyword evidence="15" id="KW-0175">Coiled coil</keyword>
<evidence type="ECO:0000256" key="14">
    <source>
        <dbReference type="RuleBase" id="RU003848"/>
    </source>
</evidence>
<name>A0ABT3WLW9_9PROT</name>
<reference evidence="16 17" key="1">
    <citation type="submission" date="2022-07" db="EMBL/GenBank/DDBJ databases">
        <title>Bombella genomes.</title>
        <authorList>
            <person name="Harer L."/>
            <person name="Styblova S."/>
            <person name="Ehrmann M."/>
        </authorList>
    </citation>
    <scope>NUCLEOTIDE SEQUENCE [LARGE SCALE GENOMIC DNA]</scope>
    <source>
        <strain evidence="16 17">TMW 2.2556</strain>
    </source>
</reference>
<dbReference type="CDD" id="cd06503">
    <property type="entry name" value="ATP-synt_Fo_b"/>
    <property type="match status" value="1"/>
</dbReference>
<keyword evidence="13" id="KW-1003">Cell membrane</keyword>
<dbReference type="Proteomes" id="UP001165575">
    <property type="component" value="Unassembled WGS sequence"/>
</dbReference>
<keyword evidence="6 13" id="KW-1133">Transmembrane helix</keyword>
<comment type="function">
    <text evidence="10 13">F(1)F(0) ATP synthase produces ATP from ADP in the presence of a proton or sodium gradient. F-type ATPases consist of two structural domains, F(1) containing the extramembraneous catalytic core and F(0) containing the membrane proton channel, linked together by a central stalk and a peripheral stalk. During catalysis, ATP synthesis in the catalytic domain of F(1) is coupled via a rotary mechanism of the central stalk subunits to proton translocation.</text>
</comment>
<dbReference type="HAMAP" id="MF_01398">
    <property type="entry name" value="ATP_synth_b_bprime"/>
    <property type="match status" value="1"/>
</dbReference>
<keyword evidence="5 13" id="KW-0375">Hydrogen ion transport</keyword>
<dbReference type="RefSeq" id="WP_155572481.1">
    <property type="nucleotide sequence ID" value="NZ_JANIDX010000001.1"/>
</dbReference>
<evidence type="ECO:0000256" key="8">
    <source>
        <dbReference type="ARBA" id="ARBA00023136"/>
    </source>
</evidence>
<comment type="subunit">
    <text evidence="13">F-type ATPases have 2 components, F(1) - the catalytic core - and F(0) - the membrane proton channel. F(1) has five subunits: alpha(3), beta(3), gamma(1), delta(1), epsilon(1). F(0) has three main subunits: a(1), b(2) and c(10-14). The alpha and beta chains form an alternating ring which encloses part of the gamma chain. F(1) is attached to F(0) by a central stalk formed by the gamma and epsilon chains, while a peripheral stalk is formed by the delta and b chains.</text>
</comment>
<keyword evidence="3 13" id="KW-0138">CF(0)</keyword>
<comment type="function">
    <text evidence="11">Component of the F(0) channel, it forms part of the peripheral stalk, linking F(1) to F(0). The b'-subunit is a diverged and duplicated form of b found in plants and photosynthetic bacteria.</text>
</comment>
<evidence type="ECO:0000256" key="3">
    <source>
        <dbReference type="ARBA" id="ARBA00022547"/>
    </source>
</evidence>
<evidence type="ECO:0000256" key="2">
    <source>
        <dbReference type="ARBA" id="ARBA00022448"/>
    </source>
</evidence>
<dbReference type="InterPro" id="IPR050059">
    <property type="entry name" value="ATP_synthase_B_chain"/>
</dbReference>
<protein>
    <recommendedName>
        <fullName evidence="13">ATP synthase subunit b</fullName>
    </recommendedName>
    <alternativeName>
        <fullName evidence="13">ATP synthase F(0) sector subunit b</fullName>
    </alternativeName>
    <alternativeName>
        <fullName evidence="13">ATPase subunit I</fullName>
    </alternativeName>
    <alternativeName>
        <fullName evidence="13">F-type ATPase subunit b</fullName>
        <shortName evidence="13">F-ATPase subunit b</shortName>
    </alternativeName>
</protein>
<evidence type="ECO:0000256" key="1">
    <source>
        <dbReference type="ARBA" id="ARBA00005513"/>
    </source>
</evidence>
<evidence type="ECO:0000256" key="12">
    <source>
        <dbReference type="ARBA" id="ARBA00037847"/>
    </source>
</evidence>
<keyword evidence="4 13" id="KW-0812">Transmembrane</keyword>
<evidence type="ECO:0000256" key="6">
    <source>
        <dbReference type="ARBA" id="ARBA00022989"/>
    </source>
</evidence>
<keyword evidence="8 13" id="KW-0472">Membrane</keyword>
<keyword evidence="17" id="KW-1185">Reference proteome</keyword>
<dbReference type="InterPro" id="IPR002146">
    <property type="entry name" value="ATP_synth_b/b'su_bac/chlpt"/>
</dbReference>
<evidence type="ECO:0000256" key="5">
    <source>
        <dbReference type="ARBA" id="ARBA00022781"/>
    </source>
</evidence>
<evidence type="ECO:0000256" key="7">
    <source>
        <dbReference type="ARBA" id="ARBA00023065"/>
    </source>
</evidence>
<evidence type="ECO:0000256" key="4">
    <source>
        <dbReference type="ARBA" id="ARBA00022692"/>
    </source>
</evidence>
<evidence type="ECO:0000313" key="16">
    <source>
        <dbReference type="EMBL" id="MCX5619170.1"/>
    </source>
</evidence>
<evidence type="ECO:0000256" key="11">
    <source>
        <dbReference type="ARBA" id="ARBA00025614"/>
    </source>
</evidence>
<keyword evidence="9 13" id="KW-0066">ATP synthesis</keyword>
<dbReference type="EMBL" id="JANIDX010000001">
    <property type="protein sequence ID" value="MCX5619170.1"/>
    <property type="molecule type" value="Genomic_DNA"/>
</dbReference>
<evidence type="ECO:0000256" key="13">
    <source>
        <dbReference type="HAMAP-Rule" id="MF_01398"/>
    </source>
</evidence>
<comment type="similarity">
    <text evidence="1 13 14">Belongs to the ATPase B chain family.</text>
</comment>
<evidence type="ECO:0000256" key="10">
    <source>
        <dbReference type="ARBA" id="ARBA00025198"/>
    </source>
</evidence>
<dbReference type="Pfam" id="PF00430">
    <property type="entry name" value="ATP-synt_B"/>
    <property type="match status" value="1"/>
</dbReference>
<comment type="caution">
    <text evidence="16">The sequence shown here is derived from an EMBL/GenBank/DDBJ whole genome shotgun (WGS) entry which is preliminary data.</text>
</comment>
<organism evidence="16 17">
    <name type="scientific">Bombella pollinis</name>
    <dbReference type="NCBI Taxonomy" id="2967337"/>
    <lineage>
        <taxon>Bacteria</taxon>
        <taxon>Pseudomonadati</taxon>
        <taxon>Pseudomonadota</taxon>
        <taxon>Alphaproteobacteria</taxon>
        <taxon>Acetobacterales</taxon>
        <taxon>Acetobacteraceae</taxon>
        <taxon>Bombella</taxon>
    </lineage>
</organism>
<evidence type="ECO:0000256" key="15">
    <source>
        <dbReference type="SAM" id="Coils"/>
    </source>
</evidence>
<proteinExistence type="inferred from homology"/>